<feature type="domain" description="C2H2-type" evidence="7">
    <location>
        <begin position="129"/>
        <end position="159"/>
    </location>
</feature>
<dbReference type="GO" id="GO:0005634">
    <property type="term" value="C:nucleus"/>
    <property type="evidence" value="ECO:0007669"/>
    <property type="project" value="UniProtKB-ARBA"/>
</dbReference>
<dbReference type="AlphaFoldDB" id="A0AAD5Y7U3"/>
<organism evidence="8 9">
    <name type="scientific">Boothiomyces macroporosus</name>
    <dbReference type="NCBI Taxonomy" id="261099"/>
    <lineage>
        <taxon>Eukaryota</taxon>
        <taxon>Fungi</taxon>
        <taxon>Fungi incertae sedis</taxon>
        <taxon>Chytridiomycota</taxon>
        <taxon>Chytridiomycota incertae sedis</taxon>
        <taxon>Chytridiomycetes</taxon>
        <taxon>Rhizophydiales</taxon>
        <taxon>Terramycetaceae</taxon>
        <taxon>Boothiomyces</taxon>
    </lineage>
</organism>
<dbReference type="GO" id="GO:0008270">
    <property type="term" value="F:zinc ion binding"/>
    <property type="evidence" value="ECO:0007669"/>
    <property type="project" value="UniProtKB-KW"/>
</dbReference>
<dbReference type="InterPro" id="IPR050329">
    <property type="entry name" value="GLI_C2H2-zinc-finger"/>
</dbReference>
<gene>
    <name evidence="8" type="ORF">HK103_005505</name>
</gene>
<evidence type="ECO:0000256" key="5">
    <source>
        <dbReference type="PROSITE-ProRule" id="PRU00042"/>
    </source>
</evidence>
<name>A0AAD5Y7U3_9FUNG</name>
<reference evidence="8" key="1">
    <citation type="submission" date="2020-05" db="EMBL/GenBank/DDBJ databases">
        <title>Phylogenomic resolution of chytrid fungi.</title>
        <authorList>
            <person name="Stajich J.E."/>
            <person name="Amses K."/>
            <person name="Simmons R."/>
            <person name="Seto K."/>
            <person name="Myers J."/>
            <person name="Bonds A."/>
            <person name="Quandt C.A."/>
            <person name="Barry K."/>
            <person name="Liu P."/>
            <person name="Grigoriev I."/>
            <person name="Longcore J.E."/>
            <person name="James T.Y."/>
        </authorList>
    </citation>
    <scope>NUCLEOTIDE SEQUENCE</scope>
    <source>
        <strain evidence="8">PLAUS21</strain>
    </source>
</reference>
<protein>
    <recommendedName>
        <fullName evidence="7">C2H2-type domain-containing protein</fullName>
    </recommendedName>
</protein>
<feature type="region of interest" description="Disordered" evidence="6">
    <location>
        <begin position="176"/>
        <end position="199"/>
    </location>
</feature>
<sequence>MLGNLTVDLKDDIDQDQDMYQDQQAEVIIKKEIKDVDMEPEVEPEVEFSPLTKETEKDVEFFCDWDGCGIYLEDLKQLVIHVNSHVDSLSWKDGGDNKCRWKKCWNTHSFQNKLRMIEHMRAHTLEKPFECPVKSCGLKFAIRSNCMAHGRTRHNRSFKPIVVDISKDVEIELHSEEEEEEYKRKPKRKPLKRNEKQRENDFQNELKLFQDYQKQLEKYADLFEYCQSESLASKARLEILSEYFDDRYKTELDELVLELEQAEAYVNETRDIITNQVIPLLND</sequence>
<evidence type="ECO:0000256" key="3">
    <source>
        <dbReference type="ARBA" id="ARBA00022771"/>
    </source>
</evidence>
<comment type="caution">
    <text evidence="8">The sequence shown here is derived from an EMBL/GenBank/DDBJ whole genome shotgun (WGS) entry which is preliminary data.</text>
</comment>
<dbReference type="GO" id="GO:0045944">
    <property type="term" value="P:positive regulation of transcription by RNA polymerase II"/>
    <property type="evidence" value="ECO:0007669"/>
    <property type="project" value="UniProtKB-ARBA"/>
</dbReference>
<keyword evidence="1" id="KW-0479">Metal-binding</keyword>
<evidence type="ECO:0000313" key="9">
    <source>
        <dbReference type="Proteomes" id="UP001210925"/>
    </source>
</evidence>
<dbReference type="InterPro" id="IPR013087">
    <property type="entry name" value="Znf_C2H2_type"/>
</dbReference>
<dbReference type="Gene3D" id="3.30.160.60">
    <property type="entry name" value="Classic Zinc Finger"/>
    <property type="match status" value="2"/>
</dbReference>
<dbReference type="InterPro" id="IPR036236">
    <property type="entry name" value="Znf_C2H2_sf"/>
</dbReference>
<dbReference type="SMART" id="SM00355">
    <property type="entry name" value="ZnF_C2H2"/>
    <property type="match status" value="3"/>
</dbReference>
<keyword evidence="4" id="KW-0862">Zinc</keyword>
<dbReference type="Proteomes" id="UP001210925">
    <property type="component" value="Unassembled WGS sequence"/>
</dbReference>
<proteinExistence type="predicted"/>
<dbReference type="PROSITE" id="PS50157">
    <property type="entry name" value="ZINC_FINGER_C2H2_2"/>
    <property type="match status" value="1"/>
</dbReference>
<dbReference type="PANTHER" id="PTHR19818:SF139">
    <property type="entry name" value="PAIR-RULE PROTEIN ODD-PAIRED"/>
    <property type="match status" value="1"/>
</dbReference>
<evidence type="ECO:0000256" key="2">
    <source>
        <dbReference type="ARBA" id="ARBA00022737"/>
    </source>
</evidence>
<accession>A0AAD5Y7U3</accession>
<evidence type="ECO:0000256" key="1">
    <source>
        <dbReference type="ARBA" id="ARBA00022723"/>
    </source>
</evidence>
<dbReference type="PROSITE" id="PS00028">
    <property type="entry name" value="ZINC_FINGER_C2H2_1"/>
    <property type="match status" value="2"/>
</dbReference>
<keyword evidence="2" id="KW-0677">Repeat</keyword>
<keyword evidence="3 5" id="KW-0863">Zinc-finger</keyword>
<dbReference type="SUPFAM" id="SSF57667">
    <property type="entry name" value="beta-beta-alpha zinc fingers"/>
    <property type="match status" value="1"/>
</dbReference>
<evidence type="ECO:0000256" key="4">
    <source>
        <dbReference type="ARBA" id="ARBA00022833"/>
    </source>
</evidence>
<dbReference type="PANTHER" id="PTHR19818">
    <property type="entry name" value="ZINC FINGER PROTEIN ZIC AND GLI"/>
    <property type="match status" value="1"/>
</dbReference>
<evidence type="ECO:0000256" key="6">
    <source>
        <dbReference type="SAM" id="MobiDB-lite"/>
    </source>
</evidence>
<evidence type="ECO:0000259" key="7">
    <source>
        <dbReference type="PROSITE" id="PS50157"/>
    </source>
</evidence>
<keyword evidence="9" id="KW-1185">Reference proteome</keyword>
<dbReference type="EMBL" id="JADGKB010000050">
    <property type="protein sequence ID" value="KAJ3256507.1"/>
    <property type="molecule type" value="Genomic_DNA"/>
</dbReference>
<evidence type="ECO:0000313" key="8">
    <source>
        <dbReference type="EMBL" id="KAJ3256507.1"/>
    </source>
</evidence>
<dbReference type="GO" id="GO:0000978">
    <property type="term" value="F:RNA polymerase II cis-regulatory region sequence-specific DNA binding"/>
    <property type="evidence" value="ECO:0007669"/>
    <property type="project" value="TreeGrafter"/>
</dbReference>
<dbReference type="GO" id="GO:0000981">
    <property type="term" value="F:DNA-binding transcription factor activity, RNA polymerase II-specific"/>
    <property type="evidence" value="ECO:0007669"/>
    <property type="project" value="TreeGrafter"/>
</dbReference>